<dbReference type="KEGG" id="mng:MNEG_7396"/>
<sequence length="89" mass="9972">MEVRLDAKVPGTVLLRDEGSGAVFYITNSNVQQFDLTDDYVVMALFGDGSWEDDMQRLQAREEEGGGGDLVDVVMDQESFRDLISVMYD</sequence>
<accession>A0A0D2KZD4</accession>
<dbReference type="GeneID" id="25740272"/>
<protein>
    <submittedName>
        <fullName evidence="1">Uncharacterized protein</fullName>
    </submittedName>
</protein>
<proteinExistence type="predicted"/>
<dbReference type="EMBL" id="KK101522">
    <property type="protein sequence ID" value="KIZ00564.1"/>
    <property type="molecule type" value="Genomic_DNA"/>
</dbReference>
<dbReference type="OrthoDB" id="539168at2759"/>
<evidence type="ECO:0000313" key="2">
    <source>
        <dbReference type="Proteomes" id="UP000054498"/>
    </source>
</evidence>
<evidence type="ECO:0000313" key="1">
    <source>
        <dbReference type="EMBL" id="KIZ00564.1"/>
    </source>
</evidence>
<keyword evidence="2" id="KW-1185">Reference proteome</keyword>
<dbReference type="Proteomes" id="UP000054498">
    <property type="component" value="Unassembled WGS sequence"/>
</dbReference>
<gene>
    <name evidence="1" type="ORF">MNEG_7396</name>
</gene>
<reference evidence="1 2" key="1">
    <citation type="journal article" date="2013" name="BMC Genomics">
        <title>Reconstruction of the lipid metabolism for the microalga Monoraphidium neglectum from its genome sequence reveals characteristics suitable for biofuel production.</title>
        <authorList>
            <person name="Bogen C."/>
            <person name="Al-Dilaimi A."/>
            <person name="Albersmeier A."/>
            <person name="Wichmann J."/>
            <person name="Grundmann M."/>
            <person name="Rupp O."/>
            <person name="Lauersen K.J."/>
            <person name="Blifernez-Klassen O."/>
            <person name="Kalinowski J."/>
            <person name="Goesmann A."/>
            <person name="Mussgnug J.H."/>
            <person name="Kruse O."/>
        </authorList>
    </citation>
    <scope>NUCLEOTIDE SEQUENCE [LARGE SCALE GENOMIC DNA]</scope>
    <source>
        <strain evidence="1 2">SAG 48.87</strain>
    </source>
</reference>
<name>A0A0D2KZD4_9CHLO</name>
<dbReference type="RefSeq" id="XP_013899583.1">
    <property type="nucleotide sequence ID" value="XM_014044129.1"/>
</dbReference>
<organism evidence="1 2">
    <name type="scientific">Monoraphidium neglectum</name>
    <dbReference type="NCBI Taxonomy" id="145388"/>
    <lineage>
        <taxon>Eukaryota</taxon>
        <taxon>Viridiplantae</taxon>
        <taxon>Chlorophyta</taxon>
        <taxon>core chlorophytes</taxon>
        <taxon>Chlorophyceae</taxon>
        <taxon>CS clade</taxon>
        <taxon>Sphaeropleales</taxon>
        <taxon>Selenastraceae</taxon>
        <taxon>Monoraphidium</taxon>
    </lineage>
</organism>
<dbReference type="AlphaFoldDB" id="A0A0D2KZD4"/>